<dbReference type="AlphaFoldDB" id="A0A9D1Q7T3"/>
<dbReference type="InterPro" id="IPR036388">
    <property type="entry name" value="WH-like_DNA-bd_sf"/>
</dbReference>
<dbReference type="GO" id="GO:0003700">
    <property type="term" value="F:DNA-binding transcription factor activity"/>
    <property type="evidence" value="ECO:0007669"/>
    <property type="project" value="InterPro"/>
</dbReference>
<organism evidence="5 6">
    <name type="scientific">Candidatus Ignatzschineria merdigallinarum</name>
    <dbReference type="NCBI Taxonomy" id="2838621"/>
    <lineage>
        <taxon>Bacteria</taxon>
        <taxon>Pseudomonadati</taxon>
        <taxon>Pseudomonadota</taxon>
        <taxon>Gammaproteobacteria</taxon>
        <taxon>Cardiobacteriales</taxon>
        <taxon>Ignatzschineriaceae</taxon>
        <taxon>Ignatzschineria</taxon>
    </lineage>
</organism>
<dbReference type="GO" id="GO:0003677">
    <property type="term" value="F:DNA binding"/>
    <property type="evidence" value="ECO:0007669"/>
    <property type="project" value="UniProtKB-KW"/>
</dbReference>
<dbReference type="InterPro" id="IPR000524">
    <property type="entry name" value="Tscrpt_reg_HTH_GntR"/>
</dbReference>
<name>A0A9D1Q7T3_9GAMM</name>
<dbReference type="Proteomes" id="UP000823934">
    <property type="component" value="Unassembled WGS sequence"/>
</dbReference>
<dbReference type="InterPro" id="IPR011711">
    <property type="entry name" value="GntR_C"/>
</dbReference>
<dbReference type="SUPFAM" id="SSF46785">
    <property type="entry name" value="Winged helix' DNA-binding domain"/>
    <property type="match status" value="1"/>
</dbReference>
<reference evidence="5" key="1">
    <citation type="journal article" date="2021" name="PeerJ">
        <title>Extensive microbial diversity within the chicken gut microbiome revealed by metagenomics and culture.</title>
        <authorList>
            <person name="Gilroy R."/>
            <person name="Ravi A."/>
            <person name="Getino M."/>
            <person name="Pursley I."/>
            <person name="Horton D.L."/>
            <person name="Alikhan N.F."/>
            <person name="Baker D."/>
            <person name="Gharbi K."/>
            <person name="Hall N."/>
            <person name="Watson M."/>
            <person name="Adriaenssens E.M."/>
            <person name="Foster-Nyarko E."/>
            <person name="Jarju S."/>
            <person name="Secka A."/>
            <person name="Antonio M."/>
            <person name="Oren A."/>
            <person name="Chaudhuri R.R."/>
            <person name="La Ragione R."/>
            <person name="Hildebrand F."/>
            <person name="Pallen M.J."/>
        </authorList>
    </citation>
    <scope>NUCLEOTIDE SEQUENCE</scope>
    <source>
        <strain evidence="5">CHK160-9182</strain>
    </source>
</reference>
<keyword evidence="2" id="KW-0238">DNA-binding</keyword>
<sequence length="231" mass="26941">MNLFESTKEPKLYQQIATKIAEQIRNREYLPSERLPSERMLAEQLNISRATVREAIIALEILGYVEIRMGAGIYVLDSPMLHADINIETSTRNEVTPNEFIEIRLLVEPEFTEIATINATRADLESFKKLQAATERINSLKDHYYFDKKFHLLIAESTKNPLARNIMKQIWESAEQSQIPTNFNKHYVTKRTWDLSVQEHKEIINAILARDPKLARHMMYKHLVGVLLRLH</sequence>
<evidence type="ECO:0000256" key="1">
    <source>
        <dbReference type="ARBA" id="ARBA00023015"/>
    </source>
</evidence>
<comment type="caution">
    <text evidence="5">The sequence shown here is derived from an EMBL/GenBank/DDBJ whole genome shotgun (WGS) entry which is preliminary data.</text>
</comment>
<dbReference type="Pfam" id="PF07729">
    <property type="entry name" value="FCD"/>
    <property type="match status" value="1"/>
</dbReference>
<evidence type="ECO:0000259" key="4">
    <source>
        <dbReference type="PROSITE" id="PS50949"/>
    </source>
</evidence>
<dbReference type="InterPro" id="IPR036390">
    <property type="entry name" value="WH_DNA-bd_sf"/>
</dbReference>
<evidence type="ECO:0000313" key="5">
    <source>
        <dbReference type="EMBL" id="HIW07212.1"/>
    </source>
</evidence>
<keyword evidence="3" id="KW-0804">Transcription</keyword>
<feature type="domain" description="HTH gntR-type" evidence="4">
    <location>
        <begin position="10"/>
        <end position="78"/>
    </location>
</feature>
<accession>A0A9D1Q7T3</accession>
<protein>
    <submittedName>
        <fullName evidence="5">FadR family transcriptional regulator</fullName>
    </submittedName>
</protein>
<dbReference type="SMART" id="SM00895">
    <property type="entry name" value="FCD"/>
    <property type="match status" value="1"/>
</dbReference>
<dbReference type="PANTHER" id="PTHR43537">
    <property type="entry name" value="TRANSCRIPTIONAL REGULATOR, GNTR FAMILY"/>
    <property type="match status" value="1"/>
</dbReference>
<dbReference type="CDD" id="cd07377">
    <property type="entry name" value="WHTH_GntR"/>
    <property type="match status" value="1"/>
</dbReference>
<evidence type="ECO:0000256" key="2">
    <source>
        <dbReference type="ARBA" id="ARBA00023125"/>
    </source>
</evidence>
<keyword evidence="1" id="KW-0805">Transcription regulation</keyword>
<dbReference type="PROSITE" id="PS50949">
    <property type="entry name" value="HTH_GNTR"/>
    <property type="match status" value="1"/>
</dbReference>
<dbReference type="Gene3D" id="1.20.120.530">
    <property type="entry name" value="GntR ligand-binding domain-like"/>
    <property type="match status" value="1"/>
</dbReference>
<evidence type="ECO:0000256" key="3">
    <source>
        <dbReference type="ARBA" id="ARBA00023163"/>
    </source>
</evidence>
<reference evidence="5" key="2">
    <citation type="submission" date="2021-04" db="EMBL/GenBank/DDBJ databases">
        <authorList>
            <person name="Gilroy R."/>
        </authorList>
    </citation>
    <scope>NUCLEOTIDE SEQUENCE</scope>
    <source>
        <strain evidence="5">CHK160-9182</strain>
    </source>
</reference>
<evidence type="ECO:0000313" key="6">
    <source>
        <dbReference type="Proteomes" id="UP000823934"/>
    </source>
</evidence>
<dbReference type="SUPFAM" id="SSF48008">
    <property type="entry name" value="GntR ligand-binding domain-like"/>
    <property type="match status" value="1"/>
</dbReference>
<dbReference type="Gene3D" id="1.10.10.10">
    <property type="entry name" value="Winged helix-like DNA-binding domain superfamily/Winged helix DNA-binding domain"/>
    <property type="match status" value="1"/>
</dbReference>
<proteinExistence type="predicted"/>
<dbReference type="PANTHER" id="PTHR43537:SF5">
    <property type="entry name" value="UXU OPERON TRANSCRIPTIONAL REGULATOR"/>
    <property type="match status" value="1"/>
</dbReference>
<dbReference type="Pfam" id="PF00392">
    <property type="entry name" value="GntR"/>
    <property type="match status" value="1"/>
</dbReference>
<gene>
    <name evidence="5" type="ORF">H9889_07815</name>
</gene>
<dbReference type="EMBL" id="DXHP01000173">
    <property type="protein sequence ID" value="HIW07212.1"/>
    <property type="molecule type" value="Genomic_DNA"/>
</dbReference>
<dbReference type="InterPro" id="IPR008920">
    <property type="entry name" value="TF_FadR/GntR_C"/>
</dbReference>
<dbReference type="PRINTS" id="PR00035">
    <property type="entry name" value="HTHGNTR"/>
</dbReference>
<dbReference type="SMART" id="SM00345">
    <property type="entry name" value="HTH_GNTR"/>
    <property type="match status" value="1"/>
</dbReference>